<dbReference type="PROSITE" id="PS51029">
    <property type="entry name" value="MADF"/>
    <property type="match status" value="1"/>
</dbReference>
<dbReference type="InterPro" id="IPR039353">
    <property type="entry name" value="TF_Adf1"/>
</dbReference>
<evidence type="ECO:0000313" key="3">
    <source>
        <dbReference type="EMBL" id="KAF0721034.1"/>
    </source>
</evidence>
<name>A0A6G0W434_APHCR</name>
<sequence>MLISVTDERCLDVLSMETEQLISEVEKRPVLWDTSDTDYKDRNKKNEAWLNVTSALYENFSNNTETEKKVIIQEVISKWRSVRDNYTRSLKKQTECNKSGSGVKKIQRYIFEQQLSFLKKCREQRPTRSSIQIHEQTNEDTPRSDFDDIESNIINNTQCSENEGNQNDTSISPCHKFTPAKKRKTAHSLEDK</sequence>
<feature type="domain" description="MADF" evidence="2">
    <location>
        <begin position="20"/>
        <end position="123"/>
    </location>
</feature>
<dbReference type="InterPro" id="IPR006578">
    <property type="entry name" value="MADF-dom"/>
</dbReference>
<evidence type="ECO:0000256" key="1">
    <source>
        <dbReference type="SAM" id="MobiDB-lite"/>
    </source>
</evidence>
<reference evidence="3 4" key="1">
    <citation type="submission" date="2019-08" db="EMBL/GenBank/DDBJ databases">
        <title>Whole genome of Aphis craccivora.</title>
        <authorList>
            <person name="Voronova N.V."/>
            <person name="Shulinski R.S."/>
            <person name="Bandarenka Y.V."/>
            <person name="Zhorov D.G."/>
            <person name="Warner D."/>
        </authorList>
    </citation>
    <scope>NUCLEOTIDE SEQUENCE [LARGE SCALE GENOMIC DNA]</scope>
    <source>
        <strain evidence="3">180601</strain>
        <tissue evidence="3">Whole Body</tissue>
    </source>
</reference>
<dbReference type="PANTHER" id="PTHR12243">
    <property type="entry name" value="MADF DOMAIN TRANSCRIPTION FACTOR"/>
    <property type="match status" value="1"/>
</dbReference>
<comment type="caution">
    <text evidence="3">The sequence shown here is derived from an EMBL/GenBank/DDBJ whole genome shotgun (WGS) entry which is preliminary data.</text>
</comment>
<dbReference type="EMBL" id="VUJU01009323">
    <property type="protein sequence ID" value="KAF0721034.1"/>
    <property type="molecule type" value="Genomic_DNA"/>
</dbReference>
<accession>A0A6G0W434</accession>
<dbReference type="SMART" id="SM00595">
    <property type="entry name" value="MADF"/>
    <property type="match status" value="1"/>
</dbReference>
<dbReference type="AlphaFoldDB" id="A0A6G0W434"/>
<dbReference type="OrthoDB" id="6631161at2759"/>
<organism evidence="3 4">
    <name type="scientific">Aphis craccivora</name>
    <name type="common">Cowpea aphid</name>
    <dbReference type="NCBI Taxonomy" id="307492"/>
    <lineage>
        <taxon>Eukaryota</taxon>
        <taxon>Metazoa</taxon>
        <taxon>Ecdysozoa</taxon>
        <taxon>Arthropoda</taxon>
        <taxon>Hexapoda</taxon>
        <taxon>Insecta</taxon>
        <taxon>Pterygota</taxon>
        <taxon>Neoptera</taxon>
        <taxon>Paraneoptera</taxon>
        <taxon>Hemiptera</taxon>
        <taxon>Sternorrhyncha</taxon>
        <taxon>Aphidomorpha</taxon>
        <taxon>Aphidoidea</taxon>
        <taxon>Aphididae</taxon>
        <taxon>Aphidini</taxon>
        <taxon>Aphis</taxon>
        <taxon>Aphis</taxon>
    </lineage>
</organism>
<protein>
    <recommendedName>
        <fullName evidence="2">MADF domain-containing protein</fullName>
    </recommendedName>
</protein>
<feature type="compositionally biased region" description="Polar residues" evidence="1">
    <location>
        <begin position="152"/>
        <end position="172"/>
    </location>
</feature>
<dbReference type="Proteomes" id="UP000478052">
    <property type="component" value="Unassembled WGS sequence"/>
</dbReference>
<evidence type="ECO:0000259" key="2">
    <source>
        <dbReference type="PROSITE" id="PS51029"/>
    </source>
</evidence>
<gene>
    <name evidence="3" type="ORF">FWK35_00026634</name>
</gene>
<dbReference type="PANTHER" id="PTHR12243:SF67">
    <property type="entry name" value="COREPRESSOR OF PANGOLIN, ISOFORM A-RELATED"/>
    <property type="match status" value="1"/>
</dbReference>
<feature type="region of interest" description="Disordered" evidence="1">
    <location>
        <begin position="126"/>
        <end position="192"/>
    </location>
</feature>
<feature type="compositionally biased region" description="Basic and acidic residues" evidence="1">
    <location>
        <begin position="136"/>
        <end position="146"/>
    </location>
</feature>
<keyword evidence="4" id="KW-1185">Reference proteome</keyword>
<dbReference type="Pfam" id="PF10545">
    <property type="entry name" value="MADF_DNA_bdg"/>
    <property type="match status" value="1"/>
</dbReference>
<evidence type="ECO:0000313" key="4">
    <source>
        <dbReference type="Proteomes" id="UP000478052"/>
    </source>
</evidence>
<proteinExistence type="predicted"/>